<sequence length="1493" mass="145421">MPGLTPCPIWRSTPERRPAGGGEWLIDPYDYTIGASQAATIVSSLNNGTSVTVSTVAPGGLSGYTAPSGSGDITVNSAIAKTAGGDATLTLRADRNIAVNQSITSTSGALGLTLSAANNASGALGGVRVASGVTLDSNGGKILIGGAGGSLADAQTLSNGIGYALNASASLEAVSIGSSARVLSRGGDITINGYSTQPKAGSNDTTGVRIGASAIIDSGYYAPGAVDAASGGYINISGKYAGPASTVFGVKIENPSGNSGQTTLSASTTTGSIRIEGSSTYDVDGSYALNMATGGLAGNIYFNAYSVADLIFILNGGLKGVVFTYSGPNSGCRSGYPNCGLLSVTSSANNSYLYATYNAVNMATRPIYVSATLTGTKVYDGTLNASGLSFSNIAILDPASSGYLSSSVTSASYVTPSANVGEYSNLSASSLSRNYSANGNNYVVGYNFTVSPSYAIMPATAYLSAVKTYDGNASFTPAKVTASGVNGETLSLTGSGPATANSPDVVDNATNYLTAIGDLMLANGVSGTQGLASNYVLPSLAARSAHNIASITPVGLTVLGVGGSKNYDGTASFSAGQLSLGSGVVDGDIVRLAGSAAVASKDIGAYTQWASSNLSLTGSGASNYTLIGGAVSALINPAPLGIAVNAIYNGTTSFTHGSGATLTTAGLIGAETVTGVTVSDANVDAVTAAKFVTGVTGGNGFVASNYVLYGAGTPAYNQSLSGGNITTSNNTSSIAPAPLGIAAAPTYNGTTAFATTAGVASGGTGSLVTGGSVSVAGLVNGHTLAGFSLDSANVASAGKVTDVTLGGGIDARNYVLNGSVFGSAASVSAGALADGSAATNVASLAAAPLGIAVNATYNGTTSFTHGSGAILTTAGLIGAETVTGVTVSDANVDAVTAAKFVTSVTGSNGFLASNYVLYGAGTPAYNQSLSGGSITTSNNTASLTPAPLGVAVSGAYNGSTVLSSAEGATIAGYGLVGQDAGVSLTTATLNAKNVSEASKVVALTGSGSFDQRNYVLNGAVNTAPGTAGVVLDGSGATNTAALSRAALGVAVSGTYNGSTSFDSTNATLTTNGLVGGDTLIGVTVNDANVVGNGGNYITAFTGGTASLSNYRISGSIDTTTTGAGISTTHNSVTLRRAPLGVAVSGTYNGSTSFVQGLNGTTIAAYGLVGQDVNVQLTSATLASRNAGTNRVVSIAGPAGFEPANYVLDGSVNTTPATAGTASDGSGATNAATIGARALTLVAEDKAKTFGQPDPEFTYQVSSGALLAGDALLGQVARRAGENLGAYPISAVGLANGNYAITAIDGTLTIVAPVEPPPPPTPIIVPAFIDNGMSALSSGVVPATFGGLNYVPASGGQAGAQGVGPRAPGNAGSEPAATPRSALNFVASSSAEASPAAASGATNGQTGNGPTAERRAPTDAGSEQAPAARSSLNFVADSSTEGAPEAAAGGTRKAAQELNVNNVTVPSSSGPLDVFVIDSGINTGRLGTLNSLNN</sequence>
<dbReference type="Pfam" id="PF18676">
    <property type="entry name" value="MBG_2"/>
    <property type="match status" value="1"/>
</dbReference>
<evidence type="ECO:0000256" key="1">
    <source>
        <dbReference type="SAM" id="MobiDB-lite"/>
    </source>
</evidence>
<evidence type="ECO:0000313" key="5">
    <source>
        <dbReference type="Proteomes" id="UP000318422"/>
    </source>
</evidence>
<feature type="region of interest" description="Disordered" evidence="1">
    <location>
        <begin position="1"/>
        <end position="21"/>
    </location>
</feature>
<feature type="domain" description="YDG" evidence="2">
    <location>
        <begin position="553"/>
        <end position="626"/>
    </location>
</feature>
<reference evidence="4 5" key="1">
    <citation type="submission" date="2019-06" db="EMBL/GenBank/DDBJ databases">
        <title>Whole genome shotgun sequence of Zoogloea ramigera NBRC 15342.</title>
        <authorList>
            <person name="Hosoyama A."/>
            <person name="Uohara A."/>
            <person name="Ohji S."/>
            <person name="Ichikawa N."/>
        </authorList>
    </citation>
    <scope>NUCLEOTIDE SEQUENCE [LARGE SCALE GENOMIC DNA]</scope>
    <source>
        <strain evidence="4 5">NBRC 15342</strain>
    </source>
</reference>
<protein>
    <recommendedName>
        <fullName evidence="6">MBG domain-containing protein</fullName>
    </recommendedName>
</protein>
<dbReference type="OrthoDB" id="218680at2"/>
<name>A0A4Y4D0J8_ZOORA</name>
<feature type="region of interest" description="Disordered" evidence="1">
    <location>
        <begin position="1355"/>
        <end position="1452"/>
    </location>
</feature>
<dbReference type="InterPro" id="IPR041286">
    <property type="entry name" value="MBG_2"/>
</dbReference>
<gene>
    <name evidence="4" type="ORF">ZRA01_24130</name>
</gene>
<comment type="caution">
    <text evidence="4">The sequence shown here is derived from an EMBL/GenBank/DDBJ whole genome shotgun (WGS) entry which is preliminary data.</text>
</comment>
<evidence type="ECO:0000259" key="2">
    <source>
        <dbReference type="Pfam" id="PF18657"/>
    </source>
</evidence>
<organism evidence="4 5">
    <name type="scientific">Zoogloea ramigera</name>
    <dbReference type="NCBI Taxonomy" id="350"/>
    <lineage>
        <taxon>Bacteria</taxon>
        <taxon>Pseudomonadati</taxon>
        <taxon>Pseudomonadota</taxon>
        <taxon>Betaproteobacteria</taxon>
        <taxon>Rhodocyclales</taxon>
        <taxon>Zoogloeaceae</taxon>
        <taxon>Zoogloea</taxon>
    </lineage>
</organism>
<keyword evidence="5" id="KW-1185">Reference proteome</keyword>
<accession>A0A4Y4D0J8</accession>
<dbReference type="InterPro" id="IPR041248">
    <property type="entry name" value="YDG"/>
</dbReference>
<dbReference type="Pfam" id="PF18657">
    <property type="entry name" value="YDG"/>
    <property type="match status" value="1"/>
</dbReference>
<dbReference type="Proteomes" id="UP000318422">
    <property type="component" value="Unassembled WGS sequence"/>
</dbReference>
<proteinExistence type="predicted"/>
<evidence type="ECO:0000259" key="3">
    <source>
        <dbReference type="Pfam" id="PF18676"/>
    </source>
</evidence>
<feature type="domain" description="MBG" evidence="3">
    <location>
        <begin position="1238"/>
        <end position="1308"/>
    </location>
</feature>
<feature type="compositionally biased region" description="Low complexity" evidence="1">
    <location>
        <begin position="1440"/>
        <end position="1449"/>
    </location>
</feature>
<evidence type="ECO:0008006" key="6">
    <source>
        <dbReference type="Google" id="ProtNLM"/>
    </source>
</evidence>
<dbReference type="RefSeq" id="WP_141352552.1">
    <property type="nucleotide sequence ID" value="NZ_BJNV01000041.1"/>
</dbReference>
<feature type="compositionally biased region" description="Polar residues" evidence="1">
    <location>
        <begin position="1429"/>
        <end position="1439"/>
    </location>
</feature>
<dbReference type="EMBL" id="BJNV01000041">
    <property type="protein sequence ID" value="GEC96340.1"/>
    <property type="molecule type" value="Genomic_DNA"/>
</dbReference>
<feature type="compositionally biased region" description="Low complexity" evidence="1">
    <location>
        <begin position="1386"/>
        <end position="1400"/>
    </location>
</feature>
<evidence type="ECO:0000313" key="4">
    <source>
        <dbReference type="EMBL" id="GEC96340.1"/>
    </source>
</evidence>